<accession>A0AAD1D418</accession>
<name>A0AAD1D418_SPHMI</name>
<dbReference type="EMBL" id="RBWX01000011">
    <property type="protein sequence ID" value="RKS85440.1"/>
    <property type="molecule type" value="Genomic_DNA"/>
</dbReference>
<dbReference type="RefSeq" id="WP_121053256.1">
    <property type="nucleotide sequence ID" value="NZ_AP018711.1"/>
</dbReference>
<reference evidence="2 4" key="1">
    <citation type="submission" date="2018-06" db="EMBL/GenBank/DDBJ databases">
        <title>Complete Genome Sequence of the Microcystin-Degrading Bacterium Sphingosinicella microcystinivorans Strain B-9.</title>
        <authorList>
            <person name="Jin H."/>
            <person name="Nishizawa T."/>
            <person name="Guo Y."/>
            <person name="Nishizawa A."/>
            <person name="Park H."/>
            <person name="Kato H."/>
            <person name="Tsuji K."/>
            <person name="Harada K."/>
        </authorList>
    </citation>
    <scope>NUCLEOTIDE SEQUENCE [LARGE SCALE GENOMIC DNA]</scope>
    <source>
        <strain evidence="2 4">B9</strain>
    </source>
</reference>
<dbReference type="GO" id="GO:0016702">
    <property type="term" value="F:oxidoreductase activity, acting on single donors with incorporation of molecular oxygen, incorporation of two atoms of oxygen"/>
    <property type="evidence" value="ECO:0007669"/>
    <property type="project" value="UniProtKB-ARBA"/>
</dbReference>
<dbReference type="Gene3D" id="3.40.830.10">
    <property type="entry name" value="LigB-like"/>
    <property type="match status" value="1"/>
</dbReference>
<reference evidence="3 5" key="2">
    <citation type="submission" date="2018-10" db="EMBL/GenBank/DDBJ databases">
        <title>Genomic Encyclopedia of Type Strains, Phase IV (KMG-IV): sequencing the most valuable type-strain genomes for metagenomic binning, comparative biology and taxonomic classification.</title>
        <authorList>
            <person name="Goeker M."/>
        </authorList>
    </citation>
    <scope>NUCLEOTIDE SEQUENCE [LARGE SCALE GENOMIC DNA]</scope>
    <source>
        <strain evidence="3 5">DSM 19791</strain>
    </source>
</reference>
<organism evidence="2 4">
    <name type="scientific">Sphingosinicella microcystinivorans</name>
    <dbReference type="NCBI Taxonomy" id="335406"/>
    <lineage>
        <taxon>Bacteria</taxon>
        <taxon>Pseudomonadati</taxon>
        <taxon>Pseudomonadota</taxon>
        <taxon>Alphaproteobacteria</taxon>
        <taxon>Sphingomonadales</taxon>
        <taxon>Sphingosinicellaceae</taxon>
        <taxon>Sphingosinicella</taxon>
    </lineage>
</organism>
<dbReference type="EMBL" id="AP018711">
    <property type="protein sequence ID" value="BBE33270.1"/>
    <property type="molecule type" value="Genomic_DNA"/>
</dbReference>
<feature type="domain" description="Extradiol ring-cleavage dioxygenase class III enzyme subunit B" evidence="1">
    <location>
        <begin position="79"/>
        <end position="303"/>
    </location>
</feature>
<dbReference type="Proteomes" id="UP000275727">
    <property type="component" value="Chromosome"/>
</dbReference>
<dbReference type="InterPro" id="IPR004183">
    <property type="entry name" value="Xdiol_dOase_suB"/>
</dbReference>
<evidence type="ECO:0000313" key="2">
    <source>
        <dbReference type="EMBL" id="BBE33270.1"/>
    </source>
</evidence>
<evidence type="ECO:0000259" key="1">
    <source>
        <dbReference type="Pfam" id="PF02900"/>
    </source>
</evidence>
<dbReference type="GO" id="GO:0008198">
    <property type="term" value="F:ferrous iron binding"/>
    <property type="evidence" value="ECO:0007669"/>
    <property type="project" value="InterPro"/>
</dbReference>
<dbReference type="Pfam" id="PF02900">
    <property type="entry name" value="LigB"/>
    <property type="match status" value="1"/>
</dbReference>
<sequence>MATIVLGAATSHGPMLALPAKFWVERAQDEMKSDARMMNTLDGRRLTYAELYRERGDRHRDDIDLATFEKKEALCRSALDRLRADIEAARPDVILLIGNDQNELFAENNVPSLAVFHGDAITTHPRDTSRMPEWRVRVTRDYGMDWPRSYPVDRKMAEYLVGGLMDAGFDVSALGSVPEPEKLGLGHAHGYVLERFFDGSPPPVVPVFINTFTPLHPMRPGRCLALGRVLRQLVEADGTSRRVAIIASGGLSHFICEEEFDREFLALIAAQDWDALAAIPEAKLSAGTSENRSWLVLAGAMHGRALVWQDYVPIPRTPAGSGQGMGWSVWS</sequence>
<keyword evidence="3" id="KW-0223">Dioxygenase</keyword>
<dbReference type="KEGG" id="smic:SmB9_09280"/>
<dbReference type="SUPFAM" id="SSF53213">
    <property type="entry name" value="LigB-like"/>
    <property type="match status" value="1"/>
</dbReference>
<keyword evidence="5" id="KW-1185">Reference proteome</keyword>
<evidence type="ECO:0000313" key="4">
    <source>
        <dbReference type="Proteomes" id="UP000275727"/>
    </source>
</evidence>
<dbReference type="AlphaFoldDB" id="A0AAD1D418"/>
<keyword evidence="3" id="KW-0560">Oxidoreductase</keyword>
<protein>
    <submittedName>
        <fullName evidence="3">Catalytic LigB subunit of aromatic ring-opening dioxygenase</fullName>
    </submittedName>
</protein>
<gene>
    <name evidence="3" type="ORF">DFR51_3358</name>
    <name evidence="2" type="ORF">SmB9_09280</name>
</gene>
<evidence type="ECO:0000313" key="5">
    <source>
        <dbReference type="Proteomes" id="UP000276029"/>
    </source>
</evidence>
<dbReference type="Proteomes" id="UP000276029">
    <property type="component" value="Unassembled WGS sequence"/>
</dbReference>
<evidence type="ECO:0000313" key="3">
    <source>
        <dbReference type="EMBL" id="RKS85440.1"/>
    </source>
</evidence>
<proteinExistence type="predicted"/>